<dbReference type="EMBL" id="CAUOFW020009313">
    <property type="protein sequence ID" value="CAK9185447.1"/>
    <property type="molecule type" value="Genomic_DNA"/>
</dbReference>
<feature type="domain" description="TF-B3" evidence="8">
    <location>
        <begin position="14"/>
        <end position="105"/>
    </location>
</feature>
<evidence type="ECO:0000256" key="5">
    <source>
        <dbReference type="ARBA" id="ARBA00023242"/>
    </source>
</evidence>
<keyword evidence="5" id="KW-0539">Nucleus</keyword>
<reference evidence="9 10" key="1">
    <citation type="submission" date="2024-02" db="EMBL/GenBank/DDBJ databases">
        <authorList>
            <person name="Vignale AGUSTIN F."/>
            <person name="Sosa J E."/>
            <person name="Modenutti C."/>
        </authorList>
    </citation>
    <scope>NUCLEOTIDE SEQUENCE [LARGE SCALE GENOMIC DNA]</scope>
</reference>
<organism evidence="9 10">
    <name type="scientific">Ilex paraguariensis</name>
    <name type="common">yerba mate</name>
    <dbReference type="NCBI Taxonomy" id="185542"/>
    <lineage>
        <taxon>Eukaryota</taxon>
        <taxon>Viridiplantae</taxon>
        <taxon>Streptophyta</taxon>
        <taxon>Embryophyta</taxon>
        <taxon>Tracheophyta</taxon>
        <taxon>Spermatophyta</taxon>
        <taxon>Magnoliopsida</taxon>
        <taxon>eudicotyledons</taxon>
        <taxon>Gunneridae</taxon>
        <taxon>Pentapetalae</taxon>
        <taxon>asterids</taxon>
        <taxon>campanulids</taxon>
        <taxon>Aquifoliales</taxon>
        <taxon>Aquifoliaceae</taxon>
        <taxon>Ilex</taxon>
    </lineage>
</organism>
<dbReference type="Gene3D" id="2.40.330.10">
    <property type="entry name" value="DNA-binding pseudobarrel domain"/>
    <property type="match status" value="2"/>
</dbReference>
<gene>
    <name evidence="9" type="ORF">ILEXP_LOCUS55846</name>
</gene>
<dbReference type="SMART" id="SM01019">
    <property type="entry name" value="B3"/>
    <property type="match status" value="2"/>
</dbReference>
<dbReference type="CDD" id="cd10017">
    <property type="entry name" value="B3_DNA"/>
    <property type="match status" value="2"/>
</dbReference>
<dbReference type="AlphaFoldDB" id="A0ABC8UWI1"/>
<evidence type="ECO:0000256" key="2">
    <source>
        <dbReference type="ARBA" id="ARBA00023015"/>
    </source>
</evidence>
<feature type="compositionally biased region" description="Polar residues" evidence="6">
    <location>
        <begin position="302"/>
        <end position="316"/>
    </location>
</feature>
<dbReference type="Proteomes" id="UP001642360">
    <property type="component" value="Unassembled WGS sequence"/>
</dbReference>
<keyword evidence="7" id="KW-0812">Transmembrane</keyword>
<evidence type="ECO:0000313" key="9">
    <source>
        <dbReference type="EMBL" id="CAK9185447.1"/>
    </source>
</evidence>
<evidence type="ECO:0000256" key="6">
    <source>
        <dbReference type="SAM" id="MobiDB-lite"/>
    </source>
</evidence>
<evidence type="ECO:0000256" key="7">
    <source>
        <dbReference type="SAM" id="Phobius"/>
    </source>
</evidence>
<keyword evidence="3" id="KW-0238">DNA-binding</keyword>
<dbReference type="InterPro" id="IPR015300">
    <property type="entry name" value="DNA-bd_pseudobarrel_sf"/>
</dbReference>
<feature type="region of interest" description="Disordered" evidence="6">
    <location>
        <begin position="243"/>
        <end position="318"/>
    </location>
</feature>
<evidence type="ECO:0000259" key="8">
    <source>
        <dbReference type="PROSITE" id="PS50863"/>
    </source>
</evidence>
<evidence type="ECO:0000313" key="10">
    <source>
        <dbReference type="Proteomes" id="UP001642360"/>
    </source>
</evidence>
<protein>
    <recommendedName>
        <fullName evidence="8">TF-B3 domain-containing protein</fullName>
    </recommendedName>
</protein>
<accession>A0ABC8UWI1</accession>
<dbReference type="PROSITE" id="PS50863">
    <property type="entry name" value="B3"/>
    <property type="match status" value="2"/>
</dbReference>
<feature type="domain" description="TF-B3" evidence="8">
    <location>
        <begin position="376"/>
        <end position="471"/>
    </location>
</feature>
<keyword evidence="7" id="KW-1133">Transmembrane helix</keyword>
<keyword evidence="10" id="KW-1185">Reference proteome</keyword>
<dbReference type="InterPro" id="IPR050655">
    <property type="entry name" value="Plant_B3_domain"/>
</dbReference>
<keyword evidence="4" id="KW-0804">Transcription</keyword>
<dbReference type="SUPFAM" id="SSF101936">
    <property type="entry name" value="DNA-binding pseudobarrel domain"/>
    <property type="match status" value="2"/>
</dbReference>
<feature type="transmembrane region" description="Helical" evidence="7">
    <location>
        <begin position="376"/>
        <end position="397"/>
    </location>
</feature>
<keyword evidence="7" id="KW-0472">Membrane</keyword>
<feature type="compositionally biased region" description="Basic and acidic residues" evidence="6">
    <location>
        <begin position="243"/>
        <end position="269"/>
    </location>
</feature>
<dbReference type="GO" id="GO:0005634">
    <property type="term" value="C:nucleus"/>
    <property type="evidence" value="ECO:0007669"/>
    <property type="project" value="UniProtKB-SubCell"/>
</dbReference>
<keyword evidence="2" id="KW-0805">Transcription regulation</keyword>
<dbReference type="Pfam" id="PF02362">
    <property type="entry name" value="B3"/>
    <property type="match status" value="2"/>
</dbReference>
<evidence type="ECO:0000256" key="3">
    <source>
        <dbReference type="ARBA" id="ARBA00023125"/>
    </source>
</evidence>
<dbReference type="GO" id="GO:0003677">
    <property type="term" value="F:DNA binding"/>
    <property type="evidence" value="ECO:0007669"/>
    <property type="project" value="UniProtKB-KW"/>
</dbReference>
<dbReference type="PANTHER" id="PTHR31920">
    <property type="entry name" value="B3 DOMAIN-CONTAINING"/>
    <property type="match status" value="1"/>
</dbReference>
<proteinExistence type="predicted"/>
<comment type="subcellular location">
    <subcellularLocation>
        <location evidence="1">Nucleus</location>
    </subcellularLocation>
</comment>
<comment type="caution">
    <text evidence="9">The sequence shown here is derived from an EMBL/GenBank/DDBJ whole genome shotgun (WGS) entry which is preliminary data.</text>
</comment>
<sequence length="486" mass="55511">MEPNRTNFPANSLHFFSIIFSRSSRNHRLRIPKEFIRQYGNILPNRVFLNVPNGAVWPVVLGKCNGDSWLEWQKFKEYYSIGFGYFLVFRYDGNSHFHVLIFGRSASEIEYPSSATATATTKAATQVEHVEYVSTLRSGKIINKINNPTMGKKLEKSSKQKSDDELYQCGSNEAVRYPIPYPFPQSLQSPLPRTGFTGKCQAKTHDVEMDDSVEILEEFPICQTTREKSPVAYSRPCKKMKTEPISAERECRVPKMEESARDDSVKSLDDFPPSQRGREKSLQPHLRFITRRRPKQTDKLENSSNHNQSTVPQANSVKPVKSELDQYLHCSMQKVGDGPKRCQHLEFPTCRKRLASDTGRVRALQLAKAFKSKNPFFMVIMGPHYIAGFSLNMPLIFAQKFLAKKHTTVTLQVPDGRTWSANYTIYPRDAKIQRGWNKFVQDNFLAVGDVCVFELINGDENLLEVIIFRTAEDANCCLLPEKPAAF</sequence>
<name>A0ABC8UWI1_9AQUA</name>
<dbReference type="PANTHER" id="PTHR31920:SF108">
    <property type="entry name" value="B3 DOMAIN-CONTAINING TRANSCRIPTION FACTOR VRN1-LIKE"/>
    <property type="match status" value="1"/>
</dbReference>
<evidence type="ECO:0000256" key="1">
    <source>
        <dbReference type="ARBA" id="ARBA00004123"/>
    </source>
</evidence>
<evidence type="ECO:0000256" key="4">
    <source>
        <dbReference type="ARBA" id="ARBA00023163"/>
    </source>
</evidence>
<dbReference type="InterPro" id="IPR003340">
    <property type="entry name" value="B3_DNA-bd"/>
</dbReference>